<keyword evidence="2" id="KW-0732">Signal</keyword>
<dbReference type="KEGG" id="pseg:D3H65_29155"/>
<evidence type="ECO:0000313" key="3">
    <source>
        <dbReference type="EMBL" id="AXY77808.1"/>
    </source>
</evidence>
<gene>
    <name evidence="3" type="ORF">D3H65_29155</name>
</gene>
<dbReference type="OrthoDB" id="654178at2"/>
<dbReference type="Proteomes" id="UP000263900">
    <property type="component" value="Chromosome"/>
</dbReference>
<proteinExistence type="predicted"/>
<evidence type="ECO:0000256" key="1">
    <source>
        <dbReference type="SAM" id="MobiDB-lite"/>
    </source>
</evidence>
<name>A0A3B7MUP1_9BACT</name>
<dbReference type="RefSeq" id="WP_119053681.1">
    <property type="nucleotide sequence ID" value="NZ_CP032157.1"/>
</dbReference>
<reference evidence="3 4" key="1">
    <citation type="submission" date="2018-09" db="EMBL/GenBank/DDBJ databases">
        <title>Genome sequencing of strain 6GH32-13.</title>
        <authorList>
            <person name="Weon H.-Y."/>
            <person name="Heo J."/>
            <person name="Kwon S.-W."/>
        </authorList>
    </citation>
    <scope>NUCLEOTIDE SEQUENCE [LARGE SCALE GENOMIC DNA]</scope>
    <source>
        <strain evidence="3 4">5GH32-13</strain>
    </source>
</reference>
<protein>
    <submittedName>
        <fullName evidence="3">Uncharacterized protein</fullName>
    </submittedName>
</protein>
<organism evidence="3 4">
    <name type="scientific">Paraflavitalea soli</name>
    <dbReference type="NCBI Taxonomy" id="2315862"/>
    <lineage>
        <taxon>Bacteria</taxon>
        <taxon>Pseudomonadati</taxon>
        <taxon>Bacteroidota</taxon>
        <taxon>Chitinophagia</taxon>
        <taxon>Chitinophagales</taxon>
        <taxon>Chitinophagaceae</taxon>
        <taxon>Paraflavitalea</taxon>
    </lineage>
</organism>
<feature type="region of interest" description="Disordered" evidence="1">
    <location>
        <begin position="267"/>
        <end position="286"/>
    </location>
</feature>
<evidence type="ECO:0000256" key="2">
    <source>
        <dbReference type="SAM" id="SignalP"/>
    </source>
</evidence>
<feature type="chain" id="PRO_5017709979" evidence="2">
    <location>
        <begin position="31"/>
        <end position="318"/>
    </location>
</feature>
<dbReference type="InterPro" id="IPR011250">
    <property type="entry name" value="OMP/PagP_B-barrel"/>
</dbReference>
<dbReference type="Gene3D" id="2.40.160.20">
    <property type="match status" value="1"/>
</dbReference>
<accession>A0A3B7MUP1</accession>
<sequence length="318" mass="35580">MKQYLHASVRKCCALTLIILSANFSSFSQMGENSSYWEIGMTLGPGNFLGDLGGTQGKGTTFLKDNNFPKTKLHFGAYLGYQYKQAIGLRFALNFGTLEGDDAIIKGKGGLEEARKIRNSNFRSKLTEAMLLLEVYPTTFIENDPDDTWLKLRPYGVIGVGMFKFNPQGTDPANGQWVDLKPLRTEGQGLIPGSEEYKLTQLNIPMGIGVKYFLTETFHVSLEVLHRKTFTDYIDDVSKNYVDPNIFYTSGIMSPTQAALAERMSNKSGVNTPTKFQPGDKRGTPTNNDAYYTFNLKFGFRLTSTDRYGNSTKCPIRF</sequence>
<keyword evidence="4" id="KW-1185">Reference proteome</keyword>
<dbReference type="EMBL" id="CP032157">
    <property type="protein sequence ID" value="AXY77808.1"/>
    <property type="molecule type" value="Genomic_DNA"/>
</dbReference>
<evidence type="ECO:0000313" key="4">
    <source>
        <dbReference type="Proteomes" id="UP000263900"/>
    </source>
</evidence>
<dbReference type="AlphaFoldDB" id="A0A3B7MUP1"/>
<dbReference type="SUPFAM" id="SSF56925">
    <property type="entry name" value="OMPA-like"/>
    <property type="match status" value="1"/>
</dbReference>
<feature type="signal peptide" evidence="2">
    <location>
        <begin position="1"/>
        <end position="30"/>
    </location>
</feature>